<dbReference type="Pfam" id="PF07782">
    <property type="entry name" value="DC_STAMP"/>
    <property type="match status" value="1"/>
</dbReference>
<dbReference type="InterPro" id="IPR001452">
    <property type="entry name" value="SH3_domain"/>
</dbReference>
<dbReference type="PANTHER" id="PTHR21041:SF9">
    <property type="entry name" value="DENDRITIC CELL-SPECIFIC TRANSMEMBRANE PROTEIN-LIKE DOMAIN-CONTAINING PROTEIN"/>
    <property type="match status" value="1"/>
</dbReference>
<feature type="transmembrane region" description="Helical" evidence="7">
    <location>
        <begin position="618"/>
        <end position="640"/>
    </location>
</feature>
<sequence length="862" mass="97387">MAKYRAISAFEESRKGELGIEIDDDIDRVKDIGNGWVLGRNLRTGKTGLFPENCLDRDTSVTGSVVRRVSKRKPSLPSKGPKVRLLFDNLKESVVNHAHISRKKSSLVNIDDEQKEQNIDVQDSRKTNQNIERSVDYLKYEYDKIQQRVRKAAGITKEKVLDMNYKLLKSEENQFRLLKTIWRIALALFATGILYMLLYLSFGFNALDAGYLVIGTFIFLLIGLVFSKLIRCIVLLMVPNLFTGRGRALFLSIITGILLAGPAINIANNTDELSTSLGCTADLIYNQTQALRKQLEEPLYELARKLKSYMYELRLVIDGITTALEPLTSALSDFSNAVQYAIDEVSELAEQCESNLTSAVETCTSGIDSAKTDCEDAIDDIDPTDDAWDAVEGAADWFKNNGFLRRKRSMYLDDMQGIGASMYIEDSEPHRSRSKRGVCDSLTVGDSICNIGSSLTTLCDPFSYLENELISASEAMVTALDSVSTFFSFELASDFGLSGTINYTKNASTVLSEIQSDILSRISGVLSFITTISNVLGLTLIILFVKSLIYIKKYRTKDHFNNIFITKGFVRFDDDCKERGEEFVLPLYTLEEASTYVMTTTKLLAPAEMKTLKTDMRLVFYHVLISTFIIGFDYILYYALDLVTQYADVALTVEGISTIDVEIEGDGIFTVILRAMVDNLNLNSTFSVDLNFTCCLPDPSYPDSSNIPVLLLLYVIAALFVTMQGYGMRLRRKIASSFYPEQEVCRIHYLHEKIIHKRLTFKAWLKDHIFSRRKENEVREKISFRAYLAYKSPFFSKYIEIILPSRKSCLSCDKVGRRGMIFKKCDNTSCNALFCEDCFKVTKGYCLVCDTKNEIEKMETKG</sequence>
<keyword evidence="2 6" id="KW-0728">SH3 domain</keyword>
<dbReference type="Pfam" id="PF26037">
    <property type="entry name" value="zf-RING_DCST1_C"/>
    <property type="match status" value="1"/>
</dbReference>
<evidence type="ECO:0000313" key="10">
    <source>
        <dbReference type="Proteomes" id="UP001186944"/>
    </source>
</evidence>
<dbReference type="PROSITE" id="PS50002">
    <property type="entry name" value="SH3"/>
    <property type="match status" value="1"/>
</dbReference>
<gene>
    <name evidence="9" type="ORF">FSP39_022521</name>
</gene>
<comment type="subcellular location">
    <subcellularLocation>
        <location evidence="1">Membrane</location>
        <topology evidence="1">Multi-pass membrane protein</topology>
    </subcellularLocation>
</comment>
<dbReference type="AlphaFoldDB" id="A0AA88YQZ9"/>
<dbReference type="PANTHER" id="PTHR21041">
    <property type="entry name" value="DENDRITIC CELL-SPECIFIC TRANSMEMBRANE PROTEIN"/>
    <property type="match status" value="1"/>
</dbReference>
<keyword evidence="5 7" id="KW-0472">Membrane</keyword>
<dbReference type="SMART" id="SM00326">
    <property type="entry name" value="SH3"/>
    <property type="match status" value="1"/>
</dbReference>
<dbReference type="InterPro" id="IPR036028">
    <property type="entry name" value="SH3-like_dom_sf"/>
</dbReference>
<comment type="caution">
    <text evidence="9">The sequence shown here is derived from an EMBL/GenBank/DDBJ whole genome shotgun (WGS) entry which is preliminary data.</text>
</comment>
<keyword evidence="4 7" id="KW-1133">Transmembrane helix</keyword>
<dbReference type="InterPro" id="IPR012858">
    <property type="entry name" value="DC_STAMP-like"/>
</dbReference>
<organism evidence="9 10">
    <name type="scientific">Pinctada imbricata</name>
    <name type="common">Atlantic pearl-oyster</name>
    <name type="synonym">Pinctada martensii</name>
    <dbReference type="NCBI Taxonomy" id="66713"/>
    <lineage>
        <taxon>Eukaryota</taxon>
        <taxon>Metazoa</taxon>
        <taxon>Spiralia</taxon>
        <taxon>Lophotrochozoa</taxon>
        <taxon>Mollusca</taxon>
        <taxon>Bivalvia</taxon>
        <taxon>Autobranchia</taxon>
        <taxon>Pteriomorphia</taxon>
        <taxon>Pterioida</taxon>
        <taxon>Pterioidea</taxon>
        <taxon>Pteriidae</taxon>
        <taxon>Pinctada</taxon>
    </lineage>
</organism>
<feature type="transmembrane region" description="Helical" evidence="7">
    <location>
        <begin position="210"/>
        <end position="236"/>
    </location>
</feature>
<protein>
    <recommendedName>
        <fullName evidence="8">SH3 domain-containing protein</fullName>
    </recommendedName>
</protein>
<accession>A0AA88YQZ9</accession>
<dbReference type="EMBL" id="VSWD01000005">
    <property type="protein sequence ID" value="KAK3103869.1"/>
    <property type="molecule type" value="Genomic_DNA"/>
</dbReference>
<evidence type="ECO:0000256" key="2">
    <source>
        <dbReference type="ARBA" id="ARBA00022443"/>
    </source>
</evidence>
<dbReference type="Proteomes" id="UP001186944">
    <property type="component" value="Unassembled WGS sequence"/>
</dbReference>
<dbReference type="Pfam" id="PF00018">
    <property type="entry name" value="SH3_1"/>
    <property type="match status" value="1"/>
</dbReference>
<feature type="domain" description="SH3" evidence="8">
    <location>
        <begin position="1"/>
        <end position="60"/>
    </location>
</feature>
<evidence type="ECO:0000256" key="3">
    <source>
        <dbReference type="ARBA" id="ARBA00022692"/>
    </source>
</evidence>
<keyword evidence="3 7" id="KW-0812">Transmembrane</keyword>
<evidence type="ECO:0000259" key="8">
    <source>
        <dbReference type="PROSITE" id="PS50002"/>
    </source>
</evidence>
<reference evidence="9" key="1">
    <citation type="submission" date="2019-08" db="EMBL/GenBank/DDBJ databases">
        <title>The improved chromosome-level genome for the pearl oyster Pinctada fucata martensii using PacBio sequencing and Hi-C.</title>
        <authorList>
            <person name="Zheng Z."/>
        </authorList>
    </citation>
    <scope>NUCLEOTIDE SEQUENCE</scope>
    <source>
        <strain evidence="9">ZZ-2019</strain>
        <tissue evidence="9">Adductor muscle</tissue>
    </source>
</reference>
<evidence type="ECO:0000313" key="9">
    <source>
        <dbReference type="EMBL" id="KAK3103869.1"/>
    </source>
</evidence>
<dbReference type="InterPro" id="IPR051856">
    <property type="entry name" value="CSR-E3_Ligase_Protein"/>
</dbReference>
<evidence type="ECO:0000256" key="1">
    <source>
        <dbReference type="ARBA" id="ARBA00004141"/>
    </source>
</evidence>
<feature type="transmembrane region" description="Helical" evidence="7">
    <location>
        <begin position="525"/>
        <end position="545"/>
    </location>
</feature>
<feature type="transmembrane region" description="Helical" evidence="7">
    <location>
        <begin position="248"/>
        <end position="267"/>
    </location>
</feature>
<evidence type="ECO:0000256" key="6">
    <source>
        <dbReference type="PROSITE-ProRule" id="PRU00192"/>
    </source>
</evidence>
<name>A0AA88YQZ9_PINIB</name>
<feature type="transmembrane region" description="Helical" evidence="7">
    <location>
        <begin position="184"/>
        <end position="204"/>
    </location>
</feature>
<feature type="transmembrane region" description="Helical" evidence="7">
    <location>
        <begin position="707"/>
        <end position="726"/>
    </location>
</feature>
<evidence type="ECO:0000256" key="7">
    <source>
        <dbReference type="SAM" id="Phobius"/>
    </source>
</evidence>
<proteinExistence type="predicted"/>
<dbReference type="GO" id="GO:0016020">
    <property type="term" value="C:membrane"/>
    <property type="evidence" value="ECO:0007669"/>
    <property type="project" value="UniProtKB-SubCell"/>
</dbReference>
<evidence type="ECO:0000256" key="4">
    <source>
        <dbReference type="ARBA" id="ARBA00022989"/>
    </source>
</evidence>
<evidence type="ECO:0000256" key="5">
    <source>
        <dbReference type="ARBA" id="ARBA00023136"/>
    </source>
</evidence>
<keyword evidence="10" id="KW-1185">Reference proteome</keyword>
<dbReference type="Gene3D" id="2.30.30.40">
    <property type="entry name" value="SH3 Domains"/>
    <property type="match status" value="1"/>
</dbReference>
<dbReference type="InterPro" id="IPR058842">
    <property type="entry name" value="DCST1_C"/>
</dbReference>
<dbReference type="SUPFAM" id="SSF50044">
    <property type="entry name" value="SH3-domain"/>
    <property type="match status" value="1"/>
</dbReference>